<dbReference type="AlphaFoldDB" id="A0A6N4VF97"/>
<feature type="binding site" evidence="6">
    <location>
        <position position="362"/>
    </location>
    <ligand>
        <name>Zn(2+)</name>
        <dbReference type="ChEBI" id="CHEBI:29105"/>
    </ligand>
</feature>
<keyword evidence="2 6" id="KW-1003">Cell membrane</keyword>
<evidence type="ECO:0000256" key="3">
    <source>
        <dbReference type="ARBA" id="ARBA00022723"/>
    </source>
</evidence>
<comment type="cofactor">
    <cofactor evidence="6">
        <name>Zn(2+)</name>
        <dbReference type="ChEBI" id="CHEBI:29105"/>
    </cofactor>
</comment>
<feature type="binding site" evidence="6">
    <location>
        <position position="549"/>
    </location>
    <ligand>
        <name>Zn(2+)</name>
        <dbReference type="ChEBI" id="CHEBI:29105"/>
    </ligand>
</feature>
<evidence type="ECO:0000313" key="8">
    <source>
        <dbReference type="Proteomes" id="UP000466785"/>
    </source>
</evidence>
<dbReference type="Proteomes" id="UP000466785">
    <property type="component" value="Chromosome"/>
</dbReference>
<proteinExistence type="inferred from homology"/>
<dbReference type="GO" id="GO:0005886">
    <property type="term" value="C:plasma membrane"/>
    <property type="evidence" value="ECO:0007669"/>
    <property type="project" value="UniProtKB-SubCell"/>
</dbReference>
<keyword evidence="8" id="KW-1185">Reference proteome</keyword>
<dbReference type="KEGG" id="mpof:MPOR_53820"/>
<dbReference type="EMBL" id="AP022570">
    <property type="protein sequence ID" value="BBX54356.1"/>
    <property type="molecule type" value="Genomic_DNA"/>
</dbReference>
<evidence type="ECO:0000256" key="2">
    <source>
        <dbReference type="ARBA" id="ARBA00022475"/>
    </source>
</evidence>
<evidence type="ECO:0000256" key="4">
    <source>
        <dbReference type="ARBA" id="ARBA00022833"/>
    </source>
</evidence>
<dbReference type="RefSeq" id="WP_163679445.1">
    <property type="nucleotide sequence ID" value="NZ_AP022570.1"/>
</dbReference>
<dbReference type="HAMAP" id="MF_01871">
    <property type="entry name" value="DabA"/>
    <property type="match status" value="1"/>
</dbReference>
<gene>
    <name evidence="6" type="primary">dabA</name>
    <name evidence="7" type="ORF">MPOR_53820</name>
</gene>
<feature type="binding site" evidence="6">
    <location>
        <position position="360"/>
    </location>
    <ligand>
        <name>Zn(2+)</name>
        <dbReference type="ChEBI" id="CHEBI:29105"/>
    </ligand>
</feature>
<organism evidence="7 8">
    <name type="scientific">Mycolicibacterium poriferae</name>
    <dbReference type="NCBI Taxonomy" id="39694"/>
    <lineage>
        <taxon>Bacteria</taxon>
        <taxon>Bacillati</taxon>
        <taxon>Actinomycetota</taxon>
        <taxon>Actinomycetes</taxon>
        <taxon>Mycobacteriales</taxon>
        <taxon>Mycobacteriaceae</taxon>
        <taxon>Mycolicibacterium</taxon>
    </lineage>
</organism>
<name>A0A6N4VF97_9MYCO</name>
<dbReference type="PANTHER" id="PTHR38344:SF1">
    <property type="entry name" value="INORGANIC CARBON TRANSPORTER SUBUNIT DABA-RELATED"/>
    <property type="match status" value="1"/>
</dbReference>
<keyword evidence="1 6" id="KW-0813">Transport</keyword>
<evidence type="ECO:0000256" key="1">
    <source>
        <dbReference type="ARBA" id="ARBA00022448"/>
    </source>
</evidence>
<comment type="similarity">
    <text evidence="6">Belongs to the inorganic carbon transporter (TC 9.A.2) DabA family.</text>
</comment>
<reference evidence="7 8" key="1">
    <citation type="journal article" date="2019" name="Emerg. Microbes Infect.">
        <title>Comprehensive subspecies identification of 175 nontuberculous mycobacteria species based on 7547 genomic profiles.</title>
        <authorList>
            <person name="Matsumoto Y."/>
            <person name="Kinjo T."/>
            <person name="Motooka D."/>
            <person name="Nabeya D."/>
            <person name="Jung N."/>
            <person name="Uechi K."/>
            <person name="Horii T."/>
            <person name="Iida T."/>
            <person name="Fujita J."/>
            <person name="Nakamura S."/>
        </authorList>
    </citation>
    <scope>NUCLEOTIDE SEQUENCE [LARGE SCALE GENOMIC DNA]</scope>
    <source>
        <strain evidence="7 8">JCM 12603</strain>
    </source>
</reference>
<evidence type="ECO:0000313" key="7">
    <source>
        <dbReference type="EMBL" id="BBX54356.1"/>
    </source>
</evidence>
<dbReference type="InterPro" id="IPR018752">
    <property type="entry name" value="DabA"/>
</dbReference>
<keyword evidence="3 6" id="KW-0479">Metal-binding</keyword>
<evidence type="ECO:0000256" key="6">
    <source>
        <dbReference type="HAMAP-Rule" id="MF_01871"/>
    </source>
</evidence>
<protein>
    <recommendedName>
        <fullName evidence="6">Probable inorganic carbon transporter subunit DabA</fullName>
    </recommendedName>
</protein>
<dbReference type="PANTHER" id="PTHR38344">
    <property type="entry name" value="UPF0753 PROTEIN AQ_863"/>
    <property type="match status" value="1"/>
</dbReference>
<comment type="function">
    <text evidence="6">Part of an energy-coupled inorganic carbon pump.</text>
</comment>
<comment type="subunit">
    <text evidence="6">Forms a complex with DabB.</text>
</comment>
<dbReference type="GO" id="GO:0008270">
    <property type="term" value="F:zinc ion binding"/>
    <property type="evidence" value="ECO:0007669"/>
    <property type="project" value="UniProtKB-UniRule"/>
</dbReference>
<evidence type="ECO:0000256" key="5">
    <source>
        <dbReference type="ARBA" id="ARBA00023136"/>
    </source>
</evidence>
<dbReference type="Pfam" id="PF10070">
    <property type="entry name" value="DabA"/>
    <property type="match status" value="1"/>
</dbReference>
<keyword evidence="4 6" id="KW-0862">Zinc</keyword>
<comment type="subcellular location">
    <subcellularLocation>
        <location evidence="6">Cell membrane</location>
        <topology evidence="6">Peripheral membrane protein</topology>
    </subcellularLocation>
</comment>
<accession>A0A6N4VF97</accession>
<keyword evidence="5 6" id="KW-0472">Membrane</keyword>
<feature type="binding site" evidence="6">
    <location>
        <position position="534"/>
    </location>
    <ligand>
        <name>Zn(2+)</name>
        <dbReference type="ChEBI" id="CHEBI:29105"/>
    </ligand>
</feature>
<sequence>MTTVAAAPTAAARRAQLRSDVRLAARVVPTHYPLETFIAVNPLSGMLGMPFEQAIRRAGDLYGARGTLPESTFRTLHHQGRITDADLDHALVRRHPNLVDEPPVLLGGRHVGATELLRADLLNGVEYPNPLRRYRTRAEQCAPRVAAHVDTQVAKWCSAFFGAATWPMPGRDNGFYHAWRTLAPKDRTLPRAARTALASAAERADDAVLSALDALEIDDDNRITYLQAHLTKLPGWAAHVQWCGDRAAGIDLVDYLAMRLLYETALLPDEHPGPVAPAERPAPPTARDRLAHLLDLWNITPGDESELTAAARILALLPVTTREMIWQNAFEGAYRDRLLTDLAANPPAVIEPAHTHLVTCIDTRSEGLRRHLETLQGYDTYGFAGFFAVAIRYTGLLGGASADLCPVLISPAHEINENADQPESAAVCRHIRGNQQLAGAESAFHAAKDAMVAPYALAEAAGWIAGPLAAAKTFMPAAAGRLRRRLHDLVTPPARTHVDVTDMPLHEQILFAEVMLTAIGLTRGFGRLIVLCGHGSTTENNPYQASLDCGACGGQAGGPNARTAARVLNRAEVREGLRERGIDIPEHTVAVAALHDTTTDVVTILDTHLVPTDHHLDVARLTADLRRAGAALAAERTATLPGATGRRGAARGVARRSVDWAQVYPEWGLAGNAAMVIAPRPVTRGIDLQRRAFLHSYDAAVDPEGAALETILTAPLVVAHWINSQYYFSTVAPDVFGAGSKTIHNVVGGSGVIAGHTGDLKLGLPAQSVAVGDQLVHEPQRLLAVIEAPLELIDTVIARNPILQQLFGNGWVSVAARAQPGEPWQRWTRSGWRLWLDDNCPANDLTEVTLG</sequence>